<keyword evidence="5" id="KW-0503">Monooxygenase</keyword>
<accession>A0ABT2A4Q8</accession>
<dbReference type="SUPFAM" id="SSF51905">
    <property type="entry name" value="FAD/NAD(P)-binding domain"/>
    <property type="match status" value="1"/>
</dbReference>
<gene>
    <name evidence="5" type="ORF">NX782_08175</name>
</gene>
<dbReference type="Proteomes" id="UP001205560">
    <property type="component" value="Unassembled WGS sequence"/>
</dbReference>
<feature type="domain" description="FAD-binding" evidence="4">
    <location>
        <begin position="3"/>
        <end position="343"/>
    </location>
</feature>
<dbReference type="Gene3D" id="3.50.50.60">
    <property type="entry name" value="FAD/NAD(P)-binding domain"/>
    <property type="match status" value="1"/>
</dbReference>
<keyword evidence="2" id="KW-0285">Flavoprotein</keyword>
<protein>
    <submittedName>
        <fullName evidence="5">FAD-dependent monooxygenase</fullName>
    </submittedName>
</protein>
<evidence type="ECO:0000259" key="4">
    <source>
        <dbReference type="Pfam" id="PF01494"/>
    </source>
</evidence>
<keyword evidence="3" id="KW-0274">FAD</keyword>
<dbReference type="InterPro" id="IPR050641">
    <property type="entry name" value="RIFMO-like"/>
</dbReference>
<dbReference type="GO" id="GO:0004497">
    <property type="term" value="F:monooxygenase activity"/>
    <property type="evidence" value="ECO:0007669"/>
    <property type="project" value="UniProtKB-KW"/>
</dbReference>
<keyword evidence="5" id="KW-0560">Oxidoreductase</keyword>
<dbReference type="InterPro" id="IPR036188">
    <property type="entry name" value="FAD/NAD-bd_sf"/>
</dbReference>
<sequence length="510" mass="55829">MTRTEVLIAGAGPTGLVLALFLTRQGVNVRIVDKTAGPGTSSRAVAVQARTLELYRQIGLAEHVVEAGHINPGISLWVKGQRRAHVSFGDAGAGLTPYPFVLMYPQDRHERLLIAQLEDMGVQVERDTELLDFSPHEGHVELRLRGPGGKEETCEALYLAGCDGAHSLVRHRLGASFEGGTYDQLFYVADVRVRGRQADGQIHISLDDADFLALFSYSDDGSARLIGTIRDERAAHPEALGFDDVRGRAIQGLGLQIDEVNWFSTYKVHHRLTAHFRHGRVFLLGDAAHIHSPAGGQGMNTGIGDAINLAWKLKAVLRGEADDKLLDSYDSERLAFAHKLVETTDRVFTFVSAEGNFANFVRTRIAPLFVSAAYSVDAVKEFMFRLVSQCMLNYHGSPLSGAGAGKLKGGDRLPWAAGASADNYAPTGKLDWQVHVYGEADEVLSSWCHRHGLQLRVFDWERAHEHAGFARGAAYLVRPDGYLATADGAGKPDALRDYLEGIGYRRFTSD</sequence>
<evidence type="ECO:0000313" key="5">
    <source>
        <dbReference type="EMBL" id="MCS0589181.1"/>
    </source>
</evidence>
<proteinExistence type="predicted"/>
<name>A0ABT2A4Q8_9BURK</name>
<evidence type="ECO:0000313" key="6">
    <source>
        <dbReference type="Proteomes" id="UP001205560"/>
    </source>
</evidence>
<dbReference type="EMBL" id="JANUGX010000007">
    <property type="protein sequence ID" value="MCS0589181.1"/>
    <property type="molecule type" value="Genomic_DNA"/>
</dbReference>
<dbReference type="PANTHER" id="PTHR43004:SF19">
    <property type="entry name" value="BINDING MONOOXYGENASE, PUTATIVE (JCVI)-RELATED"/>
    <property type="match status" value="1"/>
</dbReference>
<comment type="cofactor">
    <cofactor evidence="1">
        <name>FAD</name>
        <dbReference type="ChEBI" id="CHEBI:57692"/>
    </cofactor>
</comment>
<evidence type="ECO:0000256" key="2">
    <source>
        <dbReference type="ARBA" id="ARBA00022630"/>
    </source>
</evidence>
<reference evidence="5 6" key="1">
    <citation type="submission" date="2022-08" db="EMBL/GenBank/DDBJ databases">
        <title>Reclassification of Massilia species as members of the genera Telluria, Duganella, Pseudoduganella, Mokoshia gen. nov. and Zemynaea gen. nov. using orthogonal and non-orthogonal genome-based approaches.</title>
        <authorList>
            <person name="Bowman J.P."/>
        </authorList>
    </citation>
    <scope>NUCLEOTIDE SEQUENCE [LARGE SCALE GENOMIC DNA]</scope>
    <source>
        <strain evidence="5 6">LMG 28164</strain>
    </source>
</reference>
<evidence type="ECO:0000256" key="1">
    <source>
        <dbReference type="ARBA" id="ARBA00001974"/>
    </source>
</evidence>
<evidence type="ECO:0000256" key="3">
    <source>
        <dbReference type="ARBA" id="ARBA00022827"/>
    </source>
</evidence>
<dbReference type="RefSeq" id="WP_258844949.1">
    <property type="nucleotide sequence ID" value="NZ_JANUGX010000007.1"/>
</dbReference>
<dbReference type="PANTHER" id="PTHR43004">
    <property type="entry name" value="TRK SYSTEM POTASSIUM UPTAKE PROTEIN"/>
    <property type="match status" value="1"/>
</dbReference>
<comment type="caution">
    <text evidence="5">The sequence shown here is derived from an EMBL/GenBank/DDBJ whole genome shotgun (WGS) entry which is preliminary data.</text>
</comment>
<dbReference type="Gene3D" id="3.30.70.2450">
    <property type="match status" value="1"/>
</dbReference>
<keyword evidence="6" id="KW-1185">Reference proteome</keyword>
<dbReference type="Pfam" id="PF01494">
    <property type="entry name" value="FAD_binding_3"/>
    <property type="match status" value="1"/>
</dbReference>
<dbReference type="InterPro" id="IPR002938">
    <property type="entry name" value="FAD-bd"/>
</dbReference>
<organism evidence="5 6">
    <name type="scientific">Massilia norwichensis</name>
    <dbReference type="NCBI Taxonomy" id="1442366"/>
    <lineage>
        <taxon>Bacteria</taxon>
        <taxon>Pseudomonadati</taxon>
        <taxon>Pseudomonadota</taxon>
        <taxon>Betaproteobacteria</taxon>
        <taxon>Burkholderiales</taxon>
        <taxon>Oxalobacteraceae</taxon>
        <taxon>Telluria group</taxon>
        <taxon>Massilia</taxon>
    </lineage>
</organism>
<dbReference type="PRINTS" id="PR00420">
    <property type="entry name" value="RNGMNOXGNASE"/>
</dbReference>